<dbReference type="InterPro" id="IPR052534">
    <property type="entry name" value="Extracell_DNA_Util/SecSys_Comp"/>
</dbReference>
<feature type="transmembrane region" description="Helical" evidence="1">
    <location>
        <begin position="16"/>
        <end position="37"/>
    </location>
</feature>
<protein>
    <recommendedName>
        <fullName evidence="3">Fimbrial assembly protein</fullName>
    </recommendedName>
</protein>
<dbReference type="PANTHER" id="PTHR40278:SF1">
    <property type="entry name" value="DNA UTILIZATION PROTEIN HOFN"/>
    <property type="match status" value="1"/>
</dbReference>
<keyword evidence="1" id="KW-0472">Membrane</keyword>
<evidence type="ECO:0000256" key="1">
    <source>
        <dbReference type="SAM" id="Phobius"/>
    </source>
</evidence>
<dbReference type="PANTHER" id="PTHR40278">
    <property type="entry name" value="DNA UTILIZATION PROTEIN HOFN"/>
    <property type="match status" value="1"/>
</dbReference>
<gene>
    <name evidence="2" type="ORF">METZ01_LOCUS194806</name>
</gene>
<dbReference type="EMBL" id="UINC01041120">
    <property type="protein sequence ID" value="SVB41952.1"/>
    <property type="molecule type" value="Genomic_DNA"/>
</dbReference>
<accession>A0A382DV24</accession>
<dbReference type="AlphaFoldDB" id="A0A382DV24"/>
<evidence type="ECO:0000313" key="2">
    <source>
        <dbReference type="EMBL" id="SVB41952.1"/>
    </source>
</evidence>
<proteinExistence type="predicted"/>
<keyword evidence="1" id="KW-0812">Transmembrane</keyword>
<sequence>MLDYNGEVKKIAMQKVVVNAIGAIFAVIILIVVYWCFLKIETKYRDTELKELEGQVRKLSAQTTEIQSMKLQAKRTSEIIKKIGVLRSNQFQVTQILEDLIFAVPNEIWLTSVKQLGLKEIQ</sequence>
<reference evidence="2" key="1">
    <citation type="submission" date="2018-05" db="EMBL/GenBank/DDBJ databases">
        <authorList>
            <person name="Lanie J.A."/>
            <person name="Ng W.-L."/>
            <person name="Kazmierczak K.M."/>
            <person name="Andrzejewski T.M."/>
            <person name="Davidsen T.M."/>
            <person name="Wayne K.J."/>
            <person name="Tettelin H."/>
            <person name="Glass J.I."/>
            <person name="Rusch D."/>
            <person name="Podicherti R."/>
            <person name="Tsui H.-C.T."/>
            <person name="Winkler M.E."/>
        </authorList>
    </citation>
    <scope>NUCLEOTIDE SEQUENCE</scope>
</reference>
<name>A0A382DV24_9ZZZZ</name>
<organism evidence="2">
    <name type="scientific">marine metagenome</name>
    <dbReference type="NCBI Taxonomy" id="408172"/>
    <lineage>
        <taxon>unclassified sequences</taxon>
        <taxon>metagenomes</taxon>
        <taxon>ecological metagenomes</taxon>
    </lineage>
</organism>
<feature type="non-terminal residue" evidence="2">
    <location>
        <position position="122"/>
    </location>
</feature>
<keyword evidence="1" id="KW-1133">Transmembrane helix</keyword>
<evidence type="ECO:0008006" key="3">
    <source>
        <dbReference type="Google" id="ProtNLM"/>
    </source>
</evidence>